<reference evidence="1" key="1">
    <citation type="journal article" date="2014" name="Front. Microbiol.">
        <title>High frequency of phylogenetically diverse reductive dehalogenase-homologous genes in deep subseafloor sedimentary metagenomes.</title>
        <authorList>
            <person name="Kawai M."/>
            <person name="Futagami T."/>
            <person name="Toyoda A."/>
            <person name="Takaki Y."/>
            <person name="Nishi S."/>
            <person name="Hori S."/>
            <person name="Arai W."/>
            <person name="Tsubouchi T."/>
            <person name="Morono Y."/>
            <person name="Uchiyama I."/>
            <person name="Ito T."/>
            <person name="Fujiyama A."/>
            <person name="Inagaki F."/>
            <person name="Takami H."/>
        </authorList>
    </citation>
    <scope>NUCLEOTIDE SEQUENCE</scope>
    <source>
        <strain evidence="1">Expedition CK06-06</strain>
    </source>
</reference>
<proteinExistence type="predicted"/>
<evidence type="ECO:0008006" key="2">
    <source>
        <dbReference type="Google" id="ProtNLM"/>
    </source>
</evidence>
<dbReference type="AlphaFoldDB" id="X0TLH3"/>
<feature type="non-terminal residue" evidence="1">
    <location>
        <position position="1"/>
    </location>
</feature>
<accession>X0TLH3</accession>
<comment type="caution">
    <text evidence="1">The sequence shown here is derived from an EMBL/GenBank/DDBJ whole genome shotgun (WGS) entry which is preliminary data.</text>
</comment>
<evidence type="ECO:0000313" key="1">
    <source>
        <dbReference type="EMBL" id="GAF88116.1"/>
    </source>
</evidence>
<organism evidence="1">
    <name type="scientific">marine sediment metagenome</name>
    <dbReference type="NCBI Taxonomy" id="412755"/>
    <lineage>
        <taxon>unclassified sequences</taxon>
        <taxon>metagenomes</taxon>
        <taxon>ecological metagenomes</taxon>
    </lineage>
</organism>
<gene>
    <name evidence="1" type="ORF">S01H1_23831</name>
</gene>
<feature type="non-terminal residue" evidence="1">
    <location>
        <position position="114"/>
    </location>
</feature>
<protein>
    <recommendedName>
        <fullName evidence="2">Orc1-like AAA ATPase domain-containing protein</fullName>
    </recommendedName>
</protein>
<sequence>VDREEYIDWMSEALKRCKDKAVVLHLRGIGGIGKSSLLDHWTSTLDTTIRLDCQQYQDFYIRLNVLAKGATLLGVRLQRFDVLWQIRQRFVEGVEPVKEAGREWAKEIALAIPF</sequence>
<dbReference type="EMBL" id="BARS01013910">
    <property type="protein sequence ID" value="GAF88116.1"/>
    <property type="molecule type" value="Genomic_DNA"/>
</dbReference>
<name>X0TLH3_9ZZZZ</name>